<dbReference type="AlphaFoldDB" id="S0FVY9"/>
<dbReference type="InterPro" id="IPR055170">
    <property type="entry name" value="GFO_IDH_MocA-like_dom"/>
</dbReference>
<organism evidence="3 4">
    <name type="scientific">Ruminiclostridium cellobioparum subsp. termitidis CT1112</name>
    <dbReference type="NCBI Taxonomy" id="1195236"/>
    <lineage>
        <taxon>Bacteria</taxon>
        <taxon>Bacillati</taxon>
        <taxon>Bacillota</taxon>
        <taxon>Clostridia</taxon>
        <taxon>Eubacteriales</taxon>
        <taxon>Oscillospiraceae</taxon>
        <taxon>Ruminiclostridium</taxon>
    </lineage>
</organism>
<dbReference type="eggNOG" id="COG0673">
    <property type="taxonomic scope" value="Bacteria"/>
</dbReference>
<dbReference type="Gene3D" id="3.40.50.720">
    <property type="entry name" value="NAD(P)-binding Rossmann-like Domain"/>
    <property type="match status" value="1"/>
</dbReference>
<dbReference type="SUPFAM" id="SSF51735">
    <property type="entry name" value="NAD(P)-binding Rossmann-fold domains"/>
    <property type="match status" value="1"/>
</dbReference>
<feature type="domain" description="Gfo/Idh/MocA-like oxidoreductase N-terminal" evidence="1">
    <location>
        <begin position="4"/>
        <end position="117"/>
    </location>
</feature>
<evidence type="ECO:0000259" key="1">
    <source>
        <dbReference type="Pfam" id="PF01408"/>
    </source>
</evidence>
<dbReference type="Pfam" id="PF22725">
    <property type="entry name" value="GFO_IDH_MocA_C3"/>
    <property type="match status" value="1"/>
</dbReference>
<gene>
    <name evidence="3" type="ORF">CTER_1307</name>
</gene>
<accession>S0FVY9</accession>
<evidence type="ECO:0000313" key="4">
    <source>
        <dbReference type="Proteomes" id="UP000014155"/>
    </source>
</evidence>
<dbReference type="SUPFAM" id="SSF55347">
    <property type="entry name" value="Glyceraldehyde-3-phosphate dehydrogenase-like, C-terminal domain"/>
    <property type="match status" value="1"/>
</dbReference>
<evidence type="ECO:0000259" key="2">
    <source>
        <dbReference type="Pfam" id="PF22725"/>
    </source>
</evidence>
<dbReference type="InterPro" id="IPR051317">
    <property type="entry name" value="Gfo/Idh/MocA_oxidoreduct"/>
</dbReference>
<dbReference type="PANTHER" id="PTHR43708">
    <property type="entry name" value="CONSERVED EXPRESSED OXIDOREDUCTASE (EUROFUNG)"/>
    <property type="match status" value="1"/>
</dbReference>
<sequence length="347" mass="39215">MHKIRVAVVGTGFGAKVHLPGYLLNDKYDVRGIYAHTPGKGQAVAAQYGIYPYGSIDEIAGDGEIDLVSIAAIPKEHFEFAAKAIRAGKAVILEKPMAICTGESKELLDLAKENNSKAALVHEHRFDPSKQYLKKIIETGEYGETRSIEILKHMTYWNTPESERLYDWFADREAGGGMTGAHLSHQLDFLHFIGNGPLRQIQGFGFTEVRNRYDAKAGKYKKHTSDDSVYALAVTATGIPAAINISASKFIKIDHVRIFTDKGELRITGQDSIEFYSITGQREEMVIPAEFLIKNYQSDFRINSFVCLIDAFYSYYYQNGEKRITTFHDGYEIQRELEQIKYEEREV</sequence>
<dbReference type="InterPro" id="IPR000683">
    <property type="entry name" value="Gfo/Idh/MocA-like_OxRdtase_N"/>
</dbReference>
<dbReference type="EMBL" id="AORV01000026">
    <property type="protein sequence ID" value="EMS72733.1"/>
    <property type="molecule type" value="Genomic_DNA"/>
</dbReference>
<dbReference type="STRING" id="1195236.CTER_1307"/>
<dbReference type="Pfam" id="PF01408">
    <property type="entry name" value="GFO_IDH_MocA"/>
    <property type="match status" value="1"/>
</dbReference>
<dbReference type="Gene3D" id="3.30.360.10">
    <property type="entry name" value="Dihydrodipicolinate Reductase, domain 2"/>
    <property type="match status" value="1"/>
</dbReference>
<reference evidence="3 4" key="1">
    <citation type="journal article" date="2013" name="Genome Announc.">
        <title>Draft Genome Sequence of the Cellulolytic, Mesophilic, Anaerobic Bacterium Clostridium termitidis Strain CT1112 (DSM 5398).</title>
        <authorList>
            <person name="Lal S."/>
            <person name="Ramachandran U."/>
            <person name="Zhang X."/>
            <person name="Munir R."/>
            <person name="Sparling R."/>
            <person name="Levin D.B."/>
        </authorList>
    </citation>
    <scope>NUCLEOTIDE SEQUENCE [LARGE SCALE GENOMIC DNA]</scope>
    <source>
        <strain evidence="3 4">CT1112</strain>
    </source>
</reference>
<dbReference type="PATRIC" id="fig|1195236.3.peg.1624"/>
<dbReference type="RefSeq" id="WP_004624994.1">
    <property type="nucleotide sequence ID" value="NZ_AORV01000026.1"/>
</dbReference>
<proteinExistence type="predicted"/>
<evidence type="ECO:0000313" key="3">
    <source>
        <dbReference type="EMBL" id="EMS72733.1"/>
    </source>
</evidence>
<comment type="caution">
    <text evidence="3">The sequence shown here is derived from an EMBL/GenBank/DDBJ whole genome shotgun (WGS) entry which is preliminary data.</text>
</comment>
<dbReference type="InterPro" id="IPR036291">
    <property type="entry name" value="NAD(P)-bd_dom_sf"/>
</dbReference>
<dbReference type="Proteomes" id="UP000014155">
    <property type="component" value="Unassembled WGS sequence"/>
</dbReference>
<dbReference type="PANTHER" id="PTHR43708:SF1">
    <property type="entry name" value="GALACTOSE_LACTOSE METABOLISM REGULATORY PROTEIN GAL80"/>
    <property type="match status" value="1"/>
</dbReference>
<keyword evidence="4" id="KW-1185">Reference proteome</keyword>
<feature type="domain" description="GFO/IDH/MocA-like oxidoreductase" evidence="2">
    <location>
        <begin position="131"/>
        <end position="265"/>
    </location>
</feature>
<dbReference type="GO" id="GO:0000166">
    <property type="term" value="F:nucleotide binding"/>
    <property type="evidence" value="ECO:0007669"/>
    <property type="project" value="InterPro"/>
</dbReference>
<protein>
    <submittedName>
        <fullName evidence="3">Oxidoreductase domain-containing protein</fullName>
    </submittedName>
</protein>
<name>S0FVY9_RUMCE</name>